<gene>
    <name evidence="6" type="primary">lpxA</name>
    <name evidence="8" type="ORF">C8D93_104145</name>
</gene>
<evidence type="ECO:0000256" key="6">
    <source>
        <dbReference type="HAMAP-Rule" id="MF_00387"/>
    </source>
</evidence>
<dbReference type="InterPro" id="IPR037157">
    <property type="entry name" value="Acetyltransf_C_sf"/>
</dbReference>
<feature type="domain" description="UDP N-acetylglucosamine O-acyltransferase C-terminal" evidence="7">
    <location>
        <begin position="177"/>
        <end position="256"/>
    </location>
</feature>
<comment type="catalytic activity">
    <reaction evidence="6">
        <text>a (3R)-hydroxyacyl-[ACP] + UDP-N-acetyl-alpha-D-glucosamine = a UDP-3-O-[(3R)-3-hydroxyacyl]-N-acetyl-alpha-D-glucosamine + holo-[ACP]</text>
        <dbReference type="Rhea" id="RHEA:67812"/>
        <dbReference type="Rhea" id="RHEA-COMP:9685"/>
        <dbReference type="Rhea" id="RHEA-COMP:9945"/>
        <dbReference type="ChEBI" id="CHEBI:57705"/>
        <dbReference type="ChEBI" id="CHEBI:64479"/>
        <dbReference type="ChEBI" id="CHEBI:78827"/>
        <dbReference type="ChEBI" id="CHEBI:173225"/>
        <dbReference type="EC" id="2.3.1.129"/>
    </reaction>
</comment>
<sequence>MSRIHPTAVIDPAAELDGSVEVGPYTVIDAGVQVGADTWIGPHVVLRGPMTIGRDNRIFQFCSLGEISQDKSARREDATRVEIGNGNTIREYVTIQRGTLKEQGLTRVGDDNWIMAQAHIAHDCMIGSQTILANGTTLAGHVTIEDHVGLGGYTLVHQFCRVGAHAYTGGGAVVLRDLPPFVIAEGQPARPRGINTEGLKRRGFTAEDIEAIKDAYKAIYLSGALMSEVKQRLAEMAKGSAHVGRMLAFIESSKRALSR</sequence>
<accession>A0A318E8V2</accession>
<name>A0A318E8V2_9GAMM</name>
<dbReference type="Pfam" id="PF00132">
    <property type="entry name" value="Hexapep"/>
    <property type="match status" value="1"/>
</dbReference>
<dbReference type="InterPro" id="IPR029098">
    <property type="entry name" value="Acetyltransf_C"/>
</dbReference>
<evidence type="ECO:0000256" key="5">
    <source>
        <dbReference type="ARBA" id="ARBA00023315"/>
    </source>
</evidence>
<dbReference type="HAMAP" id="MF_00387">
    <property type="entry name" value="LpxA"/>
    <property type="match status" value="1"/>
</dbReference>
<dbReference type="GO" id="GO:0009245">
    <property type="term" value="P:lipid A biosynthetic process"/>
    <property type="evidence" value="ECO:0007669"/>
    <property type="project" value="UniProtKB-UniRule"/>
</dbReference>
<evidence type="ECO:0000259" key="7">
    <source>
        <dbReference type="Pfam" id="PF13720"/>
    </source>
</evidence>
<keyword evidence="5 6" id="KW-0012">Acyltransferase</keyword>
<reference evidence="8 9" key="1">
    <citation type="submission" date="2018-04" db="EMBL/GenBank/DDBJ databases">
        <title>Genomic Encyclopedia of Type Strains, Phase IV (KMG-IV): sequencing the most valuable type-strain genomes for metagenomic binning, comparative biology and taxonomic classification.</title>
        <authorList>
            <person name="Goeker M."/>
        </authorList>
    </citation>
    <scope>NUCLEOTIDE SEQUENCE [LARGE SCALE GENOMIC DNA]</scope>
    <source>
        <strain evidence="8 9">DSM 104150</strain>
    </source>
</reference>
<dbReference type="NCBIfam" id="NF003657">
    <property type="entry name" value="PRK05289.1"/>
    <property type="match status" value="1"/>
</dbReference>
<comment type="subunit">
    <text evidence="6">Homotrimer.</text>
</comment>
<dbReference type="SUPFAM" id="SSF51161">
    <property type="entry name" value="Trimeric LpxA-like enzymes"/>
    <property type="match status" value="1"/>
</dbReference>
<protein>
    <recommendedName>
        <fullName evidence="6">Acyl-[acyl-carrier-protein]--UDP-N-acetylglucosamine O-acyltransferase</fullName>
        <shortName evidence="6">UDP-N-acetylglucosamine acyltransferase</shortName>
        <ecNumber evidence="6">2.3.1.129</ecNumber>
    </recommendedName>
</protein>
<dbReference type="Pfam" id="PF13720">
    <property type="entry name" value="Acetyltransf_11"/>
    <property type="match status" value="1"/>
</dbReference>
<dbReference type="Proteomes" id="UP000248330">
    <property type="component" value="Unassembled WGS sequence"/>
</dbReference>
<dbReference type="NCBIfam" id="TIGR01852">
    <property type="entry name" value="lipid_A_lpxA"/>
    <property type="match status" value="1"/>
</dbReference>
<dbReference type="AlphaFoldDB" id="A0A318E8V2"/>
<dbReference type="Gene3D" id="1.20.1180.10">
    <property type="entry name" value="Udp N-acetylglucosamine O-acyltransferase, C-terminal domain"/>
    <property type="match status" value="1"/>
</dbReference>
<comment type="subcellular location">
    <subcellularLocation>
        <location evidence="6">Cytoplasm</location>
    </subcellularLocation>
</comment>
<proteinExistence type="inferred from homology"/>
<evidence type="ECO:0000256" key="1">
    <source>
        <dbReference type="ARBA" id="ARBA00022516"/>
    </source>
</evidence>
<keyword evidence="6" id="KW-0963">Cytoplasm</keyword>
<comment type="function">
    <text evidence="6">Involved in the biosynthesis of lipid A, a phosphorylated glycolipid that anchors the lipopolysaccharide to the outer membrane of the cell.</text>
</comment>
<dbReference type="PANTHER" id="PTHR43480:SF1">
    <property type="entry name" value="ACYL-[ACYL-CARRIER-PROTEIN]--UDP-N-ACETYLGLUCOSAMINE O-ACYLTRANSFERASE, MITOCHONDRIAL-RELATED"/>
    <property type="match status" value="1"/>
</dbReference>
<dbReference type="Gene3D" id="2.160.10.10">
    <property type="entry name" value="Hexapeptide repeat proteins"/>
    <property type="match status" value="1"/>
</dbReference>
<organism evidence="8 9">
    <name type="scientific">Sinimarinibacterium flocculans</name>
    <dbReference type="NCBI Taxonomy" id="985250"/>
    <lineage>
        <taxon>Bacteria</taxon>
        <taxon>Pseudomonadati</taxon>
        <taxon>Pseudomonadota</taxon>
        <taxon>Gammaproteobacteria</taxon>
        <taxon>Nevskiales</taxon>
        <taxon>Nevskiaceae</taxon>
        <taxon>Sinimarinibacterium</taxon>
    </lineage>
</organism>
<keyword evidence="2 6" id="KW-0441">Lipid A biosynthesis</keyword>
<comment type="pathway">
    <text evidence="6">Glycolipid biosynthesis; lipid IV(A) biosynthesis; lipid IV(A) from (3R)-3-hydroxytetradecanoyl-[acyl-carrier-protein] and UDP-N-acetyl-alpha-D-glucosamine: step 1/6.</text>
</comment>
<comment type="caution">
    <text evidence="8">The sequence shown here is derived from an EMBL/GenBank/DDBJ whole genome shotgun (WGS) entry which is preliminary data.</text>
</comment>
<keyword evidence="6" id="KW-0677">Repeat</keyword>
<dbReference type="UniPathway" id="UPA00359">
    <property type="reaction ID" value="UER00477"/>
</dbReference>
<keyword evidence="4 6" id="KW-0443">Lipid metabolism</keyword>
<dbReference type="EC" id="2.3.1.129" evidence="6"/>
<keyword evidence="9" id="KW-1185">Reference proteome</keyword>
<keyword evidence="3 6" id="KW-0808">Transferase</keyword>
<evidence type="ECO:0000256" key="4">
    <source>
        <dbReference type="ARBA" id="ARBA00023098"/>
    </source>
</evidence>
<dbReference type="PIRSF" id="PIRSF000456">
    <property type="entry name" value="UDP-GlcNAc_acltr"/>
    <property type="match status" value="1"/>
</dbReference>
<dbReference type="GO" id="GO:0008780">
    <property type="term" value="F:acyl-[acyl-carrier-protein]-UDP-N-acetylglucosamine O-acyltransferase activity"/>
    <property type="evidence" value="ECO:0007669"/>
    <property type="project" value="UniProtKB-UniRule"/>
</dbReference>
<keyword evidence="1 6" id="KW-0444">Lipid biosynthesis</keyword>
<evidence type="ECO:0000256" key="2">
    <source>
        <dbReference type="ARBA" id="ARBA00022556"/>
    </source>
</evidence>
<dbReference type="GO" id="GO:0005737">
    <property type="term" value="C:cytoplasm"/>
    <property type="evidence" value="ECO:0007669"/>
    <property type="project" value="UniProtKB-SubCell"/>
</dbReference>
<dbReference type="EMBL" id="QICN01000004">
    <property type="protein sequence ID" value="PXV68447.1"/>
    <property type="molecule type" value="Genomic_DNA"/>
</dbReference>
<evidence type="ECO:0000256" key="3">
    <source>
        <dbReference type="ARBA" id="ARBA00022679"/>
    </source>
</evidence>
<dbReference type="PANTHER" id="PTHR43480">
    <property type="entry name" value="ACYL-[ACYL-CARRIER-PROTEIN]--UDP-N-ACETYLGLUCOSAMINE O-ACYLTRANSFERASE"/>
    <property type="match status" value="1"/>
</dbReference>
<dbReference type="InterPro" id="IPR010137">
    <property type="entry name" value="Lipid_A_LpxA"/>
</dbReference>
<dbReference type="CDD" id="cd03351">
    <property type="entry name" value="LbH_UDP-GlcNAc_AT"/>
    <property type="match status" value="1"/>
</dbReference>
<evidence type="ECO:0000313" key="9">
    <source>
        <dbReference type="Proteomes" id="UP000248330"/>
    </source>
</evidence>
<evidence type="ECO:0000313" key="8">
    <source>
        <dbReference type="EMBL" id="PXV68447.1"/>
    </source>
</evidence>
<dbReference type="GO" id="GO:0016020">
    <property type="term" value="C:membrane"/>
    <property type="evidence" value="ECO:0007669"/>
    <property type="project" value="GOC"/>
</dbReference>
<dbReference type="OrthoDB" id="9807278at2"/>
<dbReference type="InterPro" id="IPR001451">
    <property type="entry name" value="Hexapep"/>
</dbReference>
<comment type="similarity">
    <text evidence="6">Belongs to the transferase hexapeptide repeat family. LpxA subfamily.</text>
</comment>
<dbReference type="InterPro" id="IPR011004">
    <property type="entry name" value="Trimer_LpxA-like_sf"/>
</dbReference>
<dbReference type="RefSeq" id="WP_110264943.1">
    <property type="nucleotide sequence ID" value="NZ_CAKZQT010000022.1"/>
</dbReference>